<dbReference type="AlphaFoldDB" id="A0A7K0G3U1"/>
<gene>
    <name evidence="1" type="ORF">GJU39_20550</name>
</gene>
<protein>
    <submittedName>
        <fullName evidence="1">Uncharacterized protein</fullName>
    </submittedName>
</protein>
<keyword evidence="2" id="KW-1185">Reference proteome</keyword>
<name>A0A7K0G3U1_9SPHI</name>
<dbReference type="EMBL" id="WKKH01000054">
    <property type="protein sequence ID" value="MRX78473.1"/>
    <property type="molecule type" value="Genomic_DNA"/>
</dbReference>
<evidence type="ECO:0000313" key="1">
    <source>
        <dbReference type="EMBL" id="MRX78473.1"/>
    </source>
</evidence>
<reference evidence="1 2" key="1">
    <citation type="submission" date="2019-11" db="EMBL/GenBank/DDBJ databases">
        <title>Pedobacter petrophilus genome.</title>
        <authorList>
            <person name="Feldbauer M.J."/>
            <person name="Newman J.D."/>
        </authorList>
    </citation>
    <scope>NUCLEOTIDE SEQUENCE [LARGE SCALE GENOMIC DNA]</scope>
    <source>
        <strain evidence="1 2">LMG 29686</strain>
    </source>
</reference>
<accession>A0A7K0G3U1</accession>
<dbReference type="OrthoDB" id="680758at2"/>
<proteinExistence type="predicted"/>
<evidence type="ECO:0000313" key="2">
    <source>
        <dbReference type="Proteomes" id="UP000487757"/>
    </source>
</evidence>
<organism evidence="1 2">
    <name type="scientific">Pedobacter petrophilus</name>
    <dbReference type="NCBI Taxonomy" id="1908241"/>
    <lineage>
        <taxon>Bacteria</taxon>
        <taxon>Pseudomonadati</taxon>
        <taxon>Bacteroidota</taxon>
        <taxon>Sphingobacteriia</taxon>
        <taxon>Sphingobacteriales</taxon>
        <taxon>Sphingobacteriaceae</taxon>
        <taxon>Pedobacter</taxon>
    </lineage>
</organism>
<dbReference type="PROSITE" id="PS51257">
    <property type="entry name" value="PROKAR_LIPOPROTEIN"/>
    <property type="match status" value="1"/>
</dbReference>
<sequence>MKLKIFTLSFLSAIILLGLSCRKPELLEPEQPKVIQFTVTGSTTVDLEYLYRDSIIATTKAGTGEINVKTLLSVNDQNAVLQVRKKGSTEIVLSKAVMPAPFNQNIIIYYDGTKVYDQAISLLIKGYALTGELEFLLDGNIILSKSGAVDNRSSVLINNGTTREIQIRKKGETVVLFTKKIEPGNPQQNIQFFFDGTKIADNVKLDPPANPANMMISAKFETKYPAQFKNVDVDIVFYANNQTTKVVTKITPEIRFTLSKDGSFNKIELPPLPGPNYIYSFDIFEKGTNTVPYSSLTTPLITSGFPFVANNGRFGILNFEAGKSKLFIIRDKNNLITTTPRGTALSGELTDLSQYFQ</sequence>
<dbReference type="Proteomes" id="UP000487757">
    <property type="component" value="Unassembled WGS sequence"/>
</dbReference>
<comment type="caution">
    <text evidence="1">The sequence shown here is derived from an EMBL/GenBank/DDBJ whole genome shotgun (WGS) entry which is preliminary data.</text>
</comment>
<dbReference type="RefSeq" id="WP_154282878.1">
    <property type="nucleotide sequence ID" value="NZ_JBHUJQ010000001.1"/>
</dbReference>